<feature type="region of interest" description="Disordered" evidence="1">
    <location>
        <begin position="308"/>
        <end position="359"/>
    </location>
</feature>
<feature type="compositionally biased region" description="Polar residues" evidence="1">
    <location>
        <begin position="30"/>
        <end position="42"/>
    </location>
</feature>
<name>A0ABQ5SVM8_9ACTN</name>
<dbReference type="EMBL" id="BSEL01000003">
    <property type="protein sequence ID" value="GLJ67006.1"/>
    <property type="molecule type" value="Genomic_DNA"/>
</dbReference>
<feature type="region of interest" description="Disordered" evidence="1">
    <location>
        <begin position="1"/>
        <end position="56"/>
    </location>
</feature>
<reference evidence="2" key="1">
    <citation type="journal article" date="2014" name="Int. J. Syst. Evol. Microbiol.">
        <title>Complete genome of a new Firmicutes species belonging to the dominant human colonic microbiota ('Ruminococcus bicirculans') reveals two chromosomes and a selective capacity to utilize plant glucans.</title>
        <authorList>
            <consortium name="NISC Comparative Sequencing Program"/>
            <person name="Wegmann U."/>
            <person name="Louis P."/>
            <person name="Goesmann A."/>
            <person name="Henrissat B."/>
            <person name="Duncan S.H."/>
            <person name="Flint H.J."/>
        </authorList>
    </citation>
    <scope>NUCLEOTIDE SEQUENCE</scope>
    <source>
        <strain evidence="2">VKM Ac-1246</strain>
    </source>
</reference>
<dbReference type="RefSeq" id="WP_189119824.1">
    <property type="nucleotide sequence ID" value="NZ_BMRK01000015.1"/>
</dbReference>
<gene>
    <name evidence="2" type="ORF">GCM10017579_10420</name>
</gene>
<organism evidence="2 3">
    <name type="scientific">Nocardioides luteus</name>
    <dbReference type="NCBI Taxonomy" id="1844"/>
    <lineage>
        <taxon>Bacteria</taxon>
        <taxon>Bacillati</taxon>
        <taxon>Actinomycetota</taxon>
        <taxon>Actinomycetes</taxon>
        <taxon>Propionibacteriales</taxon>
        <taxon>Nocardioidaceae</taxon>
        <taxon>Nocardioides</taxon>
    </lineage>
</organism>
<reference evidence="2" key="2">
    <citation type="submission" date="2023-01" db="EMBL/GenBank/DDBJ databases">
        <authorList>
            <person name="Sun Q."/>
            <person name="Evtushenko L."/>
        </authorList>
    </citation>
    <scope>NUCLEOTIDE SEQUENCE</scope>
    <source>
        <strain evidence="2">VKM Ac-1246</strain>
    </source>
</reference>
<feature type="compositionally biased region" description="Polar residues" evidence="1">
    <location>
        <begin position="1"/>
        <end position="10"/>
    </location>
</feature>
<dbReference type="Proteomes" id="UP001142292">
    <property type="component" value="Unassembled WGS sequence"/>
</dbReference>
<evidence type="ECO:0000313" key="3">
    <source>
        <dbReference type="Proteomes" id="UP001142292"/>
    </source>
</evidence>
<evidence type="ECO:0000256" key="1">
    <source>
        <dbReference type="SAM" id="MobiDB-lite"/>
    </source>
</evidence>
<proteinExistence type="predicted"/>
<keyword evidence="3" id="KW-1185">Reference proteome</keyword>
<comment type="caution">
    <text evidence="2">The sequence shown here is derived from an EMBL/GenBank/DDBJ whole genome shotgun (WGS) entry which is preliminary data.</text>
</comment>
<sequence>MTAYLSNPGDSTDDQGPDVINYDAEVSKMLGQSDTGSSNLPGQPTEWVSPREKQRRRQAARALNLPRRASISDLQSRITRAVRLGTVPEVEDAERAARDAVLAAFGAYDNAGDEPGKARDVAAKDAVTLAISDATRAVGALERAVMDNSEEIFGAVGQNIESRRAQALADLKAALASFSAFRQLVEVGTQAGIDIGQYDRGWTMGVKNTTELNAAIAPMRAAIEDLESDDDSRNGRVVTATYPDGQFPPSLLAKWKRAAEIAGPGSFAEQVYQRARNPHPNDGAAVDAVTMRDSRILANASPIATTDLMKGTKSAPPAGFVAPVDRSEPKPSRQKTAYERRMKADGSGWETVKVDPSEA</sequence>
<feature type="compositionally biased region" description="Basic and acidic residues" evidence="1">
    <location>
        <begin position="325"/>
        <end position="344"/>
    </location>
</feature>
<protein>
    <submittedName>
        <fullName evidence="2">Uncharacterized protein</fullName>
    </submittedName>
</protein>
<evidence type="ECO:0000313" key="2">
    <source>
        <dbReference type="EMBL" id="GLJ67006.1"/>
    </source>
</evidence>
<accession>A0ABQ5SVM8</accession>